<keyword evidence="11" id="KW-0472">Membrane</keyword>
<dbReference type="PANTHER" id="PTHR13693">
    <property type="entry name" value="CLASS II AMINOTRANSFERASE/8-AMINO-7-OXONONANOATE SYNTHASE"/>
    <property type="match status" value="1"/>
</dbReference>
<comment type="similarity">
    <text evidence="4 10">Belongs to the class-II pyridoxal-phosphate-dependent aminotransferase family.</text>
</comment>
<dbReference type="EMBL" id="BEGY01000002">
    <property type="protein sequence ID" value="GAX72984.1"/>
    <property type="molecule type" value="Genomic_DNA"/>
</dbReference>
<dbReference type="GO" id="GO:0046513">
    <property type="term" value="P:ceramide biosynthetic process"/>
    <property type="evidence" value="ECO:0007669"/>
    <property type="project" value="TreeGrafter"/>
</dbReference>
<feature type="transmembrane region" description="Helical" evidence="11">
    <location>
        <begin position="12"/>
        <end position="31"/>
    </location>
</feature>
<dbReference type="InterPro" id="IPR015421">
    <property type="entry name" value="PyrdxlP-dep_Trfase_major"/>
</dbReference>
<dbReference type="GO" id="GO:0046512">
    <property type="term" value="P:sphingosine biosynthetic process"/>
    <property type="evidence" value="ECO:0007669"/>
    <property type="project" value="TreeGrafter"/>
</dbReference>
<keyword evidence="6" id="KW-0808">Transferase</keyword>
<dbReference type="InterPro" id="IPR004839">
    <property type="entry name" value="Aminotransferase_I/II_large"/>
</dbReference>
<reference evidence="13 14" key="1">
    <citation type="submission" date="2017-08" db="EMBL/GenBank/DDBJ databases">
        <title>Acidophilic green algal genome provides insights into adaptation to an acidic environment.</title>
        <authorList>
            <person name="Hirooka S."/>
            <person name="Hirose Y."/>
            <person name="Kanesaki Y."/>
            <person name="Higuchi S."/>
            <person name="Fujiwara T."/>
            <person name="Onuma R."/>
            <person name="Era A."/>
            <person name="Ohbayashi R."/>
            <person name="Uzuka A."/>
            <person name="Nozaki H."/>
            <person name="Yoshikawa H."/>
            <person name="Miyagishima S.Y."/>
        </authorList>
    </citation>
    <scope>NUCLEOTIDE SEQUENCE [LARGE SCALE GENOMIC DNA]</scope>
    <source>
        <strain evidence="13 14">NIES-2499</strain>
    </source>
</reference>
<comment type="pathway">
    <text evidence="3">Sphingolipid metabolism.</text>
</comment>
<accession>A0A250WQ59</accession>
<dbReference type="CDD" id="cd06454">
    <property type="entry name" value="KBL_like"/>
    <property type="match status" value="1"/>
</dbReference>
<comment type="caution">
    <text evidence="13">The sequence shown here is derived from an EMBL/GenBank/DDBJ whole genome shotgun (WGS) entry which is preliminary data.</text>
</comment>
<evidence type="ECO:0000256" key="9">
    <source>
        <dbReference type="ARBA" id="ARBA00048528"/>
    </source>
</evidence>
<keyword evidence="7 10" id="KW-0663">Pyridoxal phosphate</keyword>
<evidence type="ECO:0000313" key="14">
    <source>
        <dbReference type="Proteomes" id="UP000232323"/>
    </source>
</evidence>
<evidence type="ECO:0000256" key="4">
    <source>
        <dbReference type="ARBA" id="ARBA00008392"/>
    </source>
</evidence>
<dbReference type="Gene3D" id="3.40.640.10">
    <property type="entry name" value="Type I PLP-dependent aspartate aminotransferase-like (Major domain)"/>
    <property type="match status" value="1"/>
</dbReference>
<keyword evidence="11" id="KW-0812">Transmembrane</keyword>
<dbReference type="SUPFAM" id="SSF53383">
    <property type="entry name" value="PLP-dependent transferases"/>
    <property type="match status" value="1"/>
</dbReference>
<dbReference type="Pfam" id="PF00155">
    <property type="entry name" value="Aminotran_1_2"/>
    <property type="match status" value="1"/>
</dbReference>
<dbReference type="EC" id="2.3.1.50" evidence="5"/>
<dbReference type="OrthoDB" id="65434at2759"/>
<dbReference type="PROSITE" id="PS00599">
    <property type="entry name" value="AA_TRANSFER_CLASS_2"/>
    <property type="match status" value="1"/>
</dbReference>
<comment type="cofactor">
    <cofactor evidence="1 10">
        <name>pyridoxal 5'-phosphate</name>
        <dbReference type="ChEBI" id="CHEBI:597326"/>
    </cofactor>
</comment>
<evidence type="ECO:0000256" key="7">
    <source>
        <dbReference type="ARBA" id="ARBA00022898"/>
    </source>
</evidence>
<keyword evidence="8" id="KW-0746">Sphingolipid metabolism</keyword>
<dbReference type="Gene3D" id="3.90.1150.10">
    <property type="entry name" value="Aspartate Aminotransferase, domain 1"/>
    <property type="match status" value="1"/>
</dbReference>
<evidence type="ECO:0000256" key="2">
    <source>
        <dbReference type="ARBA" id="ARBA00004760"/>
    </source>
</evidence>
<dbReference type="InterPro" id="IPR050087">
    <property type="entry name" value="AON_synthase_class-II"/>
</dbReference>
<dbReference type="InterPro" id="IPR015422">
    <property type="entry name" value="PyrdxlP-dep_Trfase_small"/>
</dbReference>
<proteinExistence type="inferred from homology"/>
<evidence type="ECO:0000259" key="12">
    <source>
        <dbReference type="Pfam" id="PF00155"/>
    </source>
</evidence>
<dbReference type="STRING" id="1157962.A0A250WQ59"/>
<protein>
    <recommendedName>
        <fullName evidence="5">serine C-palmitoyltransferase</fullName>
        <ecNumber evidence="5">2.3.1.50</ecNumber>
    </recommendedName>
</protein>
<evidence type="ECO:0000256" key="10">
    <source>
        <dbReference type="RuleBase" id="RU003693"/>
    </source>
</evidence>
<dbReference type="GO" id="GO:0017059">
    <property type="term" value="C:serine palmitoyltransferase complex"/>
    <property type="evidence" value="ECO:0007669"/>
    <property type="project" value="TreeGrafter"/>
</dbReference>
<dbReference type="InterPro" id="IPR015424">
    <property type="entry name" value="PyrdxlP-dep_Trfase"/>
</dbReference>
<comment type="catalytic activity">
    <reaction evidence="9">
        <text>L-serine + hexadecanoyl-CoA + H(+) = 3-oxosphinganine + CO2 + CoA</text>
        <dbReference type="Rhea" id="RHEA:14761"/>
        <dbReference type="ChEBI" id="CHEBI:15378"/>
        <dbReference type="ChEBI" id="CHEBI:16526"/>
        <dbReference type="ChEBI" id="CHEBI:33384"/>
        <dbReference type="ChEBI" id="CHEBI:57287"/>
        <dbReference type="ChEBI" id="CHEBI:57379"/>
        <dbReference type="ChEBI" id="CHEBI:58299"/>
        <dbReference type="EC" id="2.3.1.50"/>
    </reaction>
</comment>
<evidence type="ECO:0000256" key="3">
    <source>
        <dbReference type="ARBA" id="ARBA00004991"/>
    </source>
</evidence>
<dbReference type="UniPathway" id="UPA00222"/>
<evidence type="ECO:0000256" key="6">
    <source>
        <dbReference type="ARBA" id="ARBA00022679"/>
    </source>
</evidence>
<name>A0A250WQ59_9CHLO</name>
<keyword evidence="14" id="KW-1185">Reference proteome</keyword>
<evidence type="ECO:0000256" key="5">
    <source>
        <dbReference type="ARBA" id="ARBA00013220"/>
    </source>
</evidence>
<gene>
    <name evidence="13" type="ORF">CEUSTIGMA_g436.t1</name>
</gene>
<feature type="domain" description="Aminotransferase class I/classII large" evidence="12">
    <location>
        <begin position="108"/>
        <end position="467"/>
    </location>
</feature>
<dbReference type="GO" id="GO:0016020">
    <property type="term" value="C:membrane"/>
    <property type="evidence" value="ECO:0007669"/>
    <property type="project" value="GOC"/>
</dbReference>
<dbReference type="AlphaFoldDB" id="A0A250WQ59"/>
<comment type="pathway">
    <text evidence="2">Lipid metabolism; sphingolipid metabolism.</text>
</comment>
<dbReference type="GO" id="GO:0004758">
    <property type="term" value="F:serine C-palmitoyltransferase activity"/>
    <property type="evidence" value="ECO:0007669"/>
    <property type="project" value="UniProtKB-EC"/>
</dbReference>
<organism evidence="13 14">
    <name type="scientific">Chlamydomonas eustigma</name>
    <dbReference type="NCBI Taxonomy" id="1157962"/>
    <lineage>
        <taxon>Eukaryota</taxon>
        <taxon>Viridiplantae</taxon>
        <taxon>Chlorophyta</taxon>
        <taxon>core chlorophytes</taxon>
        <taxon>Chlorophyceae</taxon>
        <taxon>CS clade</taxon>
        <taxon>Chlamydomonadales</taxon>
        <taxon>Chlamydomonadaceae</taxon>
        <taxon>Chlamydomonas</taxon>
    </lineage>
</organism>
<sequence length="576" mass="62968">MSVGHDPANPPFLATLGTLLLLTTVYVLGKLRELFSSSGRKKSRQGYAPIREKEEDFYDRRVFSRIKDCWNRPIASAPGAWIDVLERDAKQFNSNFHRSLQFTGSVKRCLNLGSYNYLGFAAADEYCTPRVQSTLKDLGVSMCSSRSDSGTTSLHLDLEREVATFVGKPEAVVFGMGYVTNSAVIPVLAGKGCLLISDALNHASIVVGARASGAKVKVFRHNDAEHLEDVLRASISQGQPRTHRPWKKIIIIVEGIYSMEGESCCLKEIVEVKKKYKAYLYLDEAHSIGALGKTGRGCCEHWGVDPADVDIMMGTFTKSFGSCGGYIAGSPELINYLRRHGPAHLYAASISPAAAQQILSAIKLINGEDGSTRGIDKVKQLHDNANYFRCRLLQMGLHVLGDWNSPVMPIMIYHSGKLPIFSRLCLANNVATVVVGFPATSVLLVRARVCISASHSREDLEYALEVIKDAADKCLLRYRGPKEAAEQVKLLLSSAAVHSSEADAKVTVDVTGKKRAAETDDGFYLFEEKVKESPQKNGKVMNGVVTQKNGKVMNGVVTQKNGKSHKKGHFIPSGAL</sequence>
<dbReference type="InterPro" id="IPR001917">
    <property type="entry name" value="Aminotrans_II_pyridoxalP_BS"/>
</dbReference>
<dbReference type="Proteomes" id="UP000232323">
    <property type="component" value="Unassembled WGS sequence"/>
</dbReference>
<keyword evidence="8" id="KW-0443">Lipid metabolism</keyword>
<dbReference type="PANTHER" id="PTHR13693:SF3">
    <property type="entry name" value="LD36009P"/>
    <property type="match status" value="1"/>
</dbReference>
<evidence type="ECO:0000256" key="1">
    <source>
        <dbReference type="ARBA" id="ARBA00001933"/>
    </source>
</evidence>
<dbReference type="GO" id="GO:0030170">
    <property type="term" value="F:pyridoxal phosphate binding"/>
    <property type="evidence" value="ECO:0007669"/>
    <property type="project" value="InterPro"/>
</dbReference>
<evidence type="ECO:0000256" key="8">
    <source>
        <dbReference type="ARBA" id="ARBA00022919"/>
    </source>
</evidence>
<keyword evidence="11" id="KW-1133">Transmembrane helix</keyword>
<evidence type="ECO:0000256" key="11">
    <source>
        <dbReference type="SAM" id="Phobius"/>
    </source>
</evidence>
<evidence type="ECO:0000313" key="13">
    <source>
        <dbReference type="EMBL" id="GAX72984.1"/>
    </source>
</evidence>